<keyword evidence="3" id="KW-1185">Reference proteome</keyword>
<accession>K0KY98</accession>
<proteinExistence type="predicted"/>
<dbReference type="AlphaFoldDB" id="K0KY98"/>
<feature type="compositionally biased region" description="Basic and acidic residues" evidence="1">
    <location>
        <begin position="1"/>
        <end position="17"/>
    </location>
</feature>
<sequence length="326" mass="37645">MEPVKESDLQEEAHGGSDNDNGINKYHHNRTKNEKKLIEKLHKKMNYRIIPLIPAPGQNTINPPLISCPWLRSKIQNFGYFPFFQFQSKPSKFYNLKRPSQSPNYKSLFVRTSKESIPVKLFYFMRSQERLNPILVKNLNDPMINFNFYFRPAMNNSIKIDSDLRQHLIDSFTQIILDYHMKEDALESSSGQHAGPYRFKPNGPKIIFPKGVKTFNQIKLCLAFQPNKEPLLQTLETFINILDFGGELKEIDAFAYTFENDSHKAFLIHCQHIHDGNELSFSNLVNNLFSTTVPSNDCSSTSDPVYFIPGQSTYDLVDPPPPSYQK</sequence>
<feature type="region of interest" description="Disordered" evidence="1">
    <location>
        <begin position="1"/>
        <end position="32"/>
    </location>
</feature>
<gene>
    <name evidence="2" type="ORF">BN7_5661</name>
</gene>
<organism evidence="2 3">
    <name type="scientific">Wickerhamomyces ciferrii (strain ATCC 14091 / BCRC 22168 / CBS 111 / JCM 3599 / NBRC 0793 / NRRL Y-1031 F-60-10)</name>
    <name type="common">Yeast</name>
    <name type="synonym">Pichia ciferrii</name>
    <dbReference type="NCBI Taxonomy" id="1206466"/>
    <lineage>
        <taxon>Eukaryota</taxon>
        <taxon>Fungi</taxon>
        <taxon>Dikarya</taxon>
        <taxon>Ascomycota</taxon>
        <taxon>Saccharomycotina</taxon>
        <taxon>Saccharomycetes</taxon>
        <taxon>Phaffomycetales</taxon>
        <taxon>Wickerhamomycetaceae</taxon>
        <taxon>Wickerhamomyces</taxon>
    </lineage>
</organism>
<dbReference type="InParanoid" id="K0KY98"/>
<evidence type="ECO:0000313" key="2">
    <source>
        <dbReference type="EMBL" id="CCH46073.1"/>
    </source>
</evidence>
<name>K0KY98_WICCF</name>
<evidence type="ECO:0000313" key="3">
    <source>
        <dbReference type="Proteomes" id="UP000009328"/>
    </source>
</evidence>
<reference evidence="2 3" key="1">
    <citation type="journal article" date="2012" name="Eukaryot. Cell">
        <title>Draft genome sequence of Wickerhamomyces ciferrii NRRL Y-1031 F-60-10.</title>
        <authorList>
            <person name="Schneider J."/>
            <person name="Andrea H."/>
            <person name="Blom J."/>
            <person name="Jaenicke S."/>
            <person name="Ruckert C."/>
            <person name="Schorsch C."/>
            <person name="Szczepanowski R."/>
            <person name="Farwick M."/>
            <person name="Goesmann A."/>
            <person name="Puhler A."/>
            <person name="Schaffer S."/>
            <person name="Tauch A."/>
            <person name="Kohler T."/>
            <person name="Brinkrolf K."/>
        </authorList>
    </citation>
    <scope>NUCLEOTIDE SEQUENCE [LARGE SCALE GENOMIC DNA]</scope>
    <source>
        <strain evidence="3">ATCC 14091 / BCRC 22168 / CBS 111 / JCM 3599 / NBRC 0793 / NRRL Y-1031 F-60-10</strain>
    </source>
</reference>
<protein>
    <submittedName>
        <fullName evidence="2">Uncharacterized protein</fullName>
    </submittedName>
</protein>
<dbReference type="EMBL" id="CAIF01000224">
    <property type="protein sequence ID" value="CCH46073.1"/>
    <property type="molecule type" value="Genomic_DNA"/>
</dbReference>
<dbReference type="HOGENOM" id="CLU_073924_0_0_1"/>
<dbReference type="Proteomes" id="UP000009328">
    <property type="component" value="Unassembled WGS sequence"/>
</dbReference>
<evidence type="ECO:0000256" key="1">
    <source>
        <dbReference type="SAM" id="MobiDB-lite"/>
    </source>
</evidence>
<comment type="caution">
    <text evidence="2">The sequence shown here is derived from an EMBL/GenBank/DDBJ whole genome shotgun (WGS) entry which is preliminary data.</text>
</comment>